<reference evidence="2" key="1">
    <citation type="journal article" date="2019" name="Sci. Rep.">
        <title>Draft genome of Tanacetum cinerariifolium, the natural source of mosquito coil.</title>
        <authorList>
            <person name="Yamashiro T."/>
            <person name="Shiraishi A."/>
            <person name="Satake H."/>
            <person name="Nakayama K."/>
        </authorList>
    </citation>
    <scope>NUCLEOTIDE SEQUENCE</scope>
</reference>
<organism evidence="2">
    <name type="scientific">Tanacetum cinerariifolium</name>
    <name type="common">Dalmatian daisy</name>
    <name type="synonym">Chrysanthemum cinerariifolium</name>
    <dbReference type="NCBI Taxonomy" id="118510"/>
    <lineage>
        <taxon>Eukaryota</taxon>
        <taxon>Viridiplantae</taxon>
        <taxon>Streptophyta</taxon>
        <taxon>Embryophyta</taxon>
        <taxon>Tracheophyta</taxon>
        <taxon>Spermatophyta</taxon>
        <taxon>Magnoliopsida</taxon>
        <taxon>eudicotyledons</taxon>
        <taxon>Gunneridae</taxon>
        <taxon>Pentapetalae</taxon>
        <taxon>asterids</taxon>
        <taxon>campanulids</taxon>
        <taxon>Asterales</taxon>
        <taxon>Asteraceae</taxon>
        <taxon>Asteroideae</taxon>
        <taxon>Anthemideae</taxon>
        <taxon>Anthemidinae</taxon>
        <taxon>Tanacetum</taxon>
    </lineage>
</organism>
<evidence type="ECO:0000313" key="2">
    <source>
        <dbReference type="EMBL" id="GFD18268.1"/>
    </source>
</evidence>
<name>A0A699UAP6_TANCI</name>
<sequence>IPTAPIPLVTQPDPTPIRQYSRRERIAQSSALPTVADGPASPVRDVSEGEACPTDSGFIADQDRETIAKSFTLPHDSAPRERVQVLEDREGVAAKQSRDDAPIKGRSFNEGEAAAERISNVSEEIAMVLTSIDAATVLAGGIDVPTASGFIPTAGPPATVISTGSEVGPTASP</sequence>
<feature type="compositionally biased region" description="Polar residues" evidence="1">
    <location>
        <begin position="160"/>
        <end position="173"/>
    </location>
</feature>
<feature type="region of interest" description="Disordered" evidence="1">
    <location>
        <begin position="88"/>
        <end position="107"/>
    </location>
</feature>
<feature type="region of interest" description="Disordered" evidence="1">
    <location>
        <begin position="24"/>
        <end position="57"/>
    </location>
</feature>
<feature type="region of interest" description="Disordered" evidence="1">
    <location>
        <begin position="154"/>
        <end position="173"/>
    </location>
</feature>
<gene>
    <name evidence="2" type="ORF">Tci_890237</name>
</gene>
<evidence type="ECO:0000256" key="1">
    <source>
        <dbReference type="SAM" id="MobiDB-lite"/>
    </source>
</evidence>
<dbReference type="EMBL" id="BKCJ011306425">
    <property type="protein sequence ID" value="GFD18268.1"/>
    <property type="molecule type" value="Genomic_DNA"/>
</dbReference>
<proteinExistence type="predicted"/>
<dbReference type="AlphaFoldDB" id="A0A699UAP6"/>
<feature type="non-terminal residue" evidence="2">
    <location>
        <position position="173"/>
    </location>
</feature>
<protein>
    <submittedName>
        <fullName evidence="2">Uncharacterized protein</fullName>
    </submittedName>
</protein>
<feature type="non-terminal residue" evidence="2">
    <location>
        <position position="1"/>
    </location>
</feature>
<comment type="caution">
    <text evidence="2">The sequence shown here is derived from an EMBL/GenBank/DDBJ whole genome shotgun (WGS) entry which is preliminary data.</text>
</comment>
<accession>A0A699UAP6</accession>